<proteinExistence type="predicted"/>
<evidence type="ECO:0000313" key="2">
    <source>
        <dbReference type="Proteomes" id="UP000322294"/>
    </source>
</evidence>
<protein>
    <submittedName>
        <fullName evidence="1">Uncharacterized protein DUF370</fullName>
    </submittedName>
</protein>
<reference evidence="1 2" key="1">
    <citation type="submission" date="2019-07" db="EMBL/GenBank/DDBJ databases">
        <title>Genomic Encyclopedia of Type Strains, Phase I: the one thousand microbial genomes (KMG-I) project.</title>
        <authorList>
            <person name="Kyrpides N."/>
        </authorList>
    </citation>
    <scope>NUCLEOTIDE SEQUENCE [LARGE SCALE GENOMIC DNA]</scope>
    <source>
        <strain evidence="1 2">DSM 16647</strain>
    </source>
</reference>
<sequence length="85" mass="9584">MFIHIGKNTVVRTRDIIMILDRICTESKDTSDFLQVAREEGFVVTGEDAGKSIVVTDKKVYFSPISSITLLKRANFIKDIGEQSF</sequence>
<dbReference type="EMBL" id="VNHO01000006">
    <property type="protein sequence ID" value="TYP57397.1"/>
    <property type="molecule type" value="Genomic_DNA"/>
</dbReference>
<dbReference type="OrthoDB" id="9811390at2"/>
<organism evidence="1 2">
    <name type="scientific">Thermosediminibacter litoriperuensis</name>
    <dbReference type="NCBI Taxonomy" id="291989"/>
    <lineage>
        <taxon>Bacteria</taxon>
        <taxon>Bacillati</taxon>
        <taxon>Bacillota</taxon>
        <taxon>Clostridia</taxon>
        <taxon>Thermosediminibacterales</taxon>
        <taxon>Thermosediminibacteraceae</taxon>
        <taxon>Thermosediminibacter</taxon>
    </lineage>
</organism>
<accession>A0A5S5AY48</accession>
<gene>
    <name evidence="1" type="ORF">LZ11_00708</name>
</gene>
<dbReference type="Proteomes" id="UP000322294">
    <property type="component" value="Unassembled WGS sequence"/>
</dbReference>
<dbReference type="Pfam" id="PF04025">
    <property type="entry name" value="RemA-like"/>
    <property type="match status" value="1"/>
</dbReference>
<keyword evidence="2" id="KW-1185">Reference proteome</keyword>
<evidence type="ECO:0000313" key="1">
    <source>
        <dbReference type="EMBL" id="TYP57397.1"/>
    </source>
</evidence>
<dbReference type="InterPro" id="IPR007169">
    <property type="entry name" value="RemA-like"/>
</dbReference>
<comment type="caution">
    <text evidence="1">The sequence shown here is derived from an EMBL/GenBank/DDBJ whole genome shotgun (WGS) entry which is preliminary data.</text>
</comment>
<dbReference type="AlphaFoldDB" id="A0A5S5AY48"/>
<dbReference type="NCBIfam" id="NF046065">
    <property type="entry name" value="MtxRegRemB"/>
    <property type="match status" value="1"/>
</dbReference>
<name>A0A5S5AY48_9FIRM</name>